<dbReference type="PROSITE" id="PS00028">
    <property type="entry name" value="ZINC_FINGER_C2H2_1"/>
    <property type="match status" value="2"/>
</dbReference>
<dbReference type="InterPro" id="IPR013087">
    <property type="entry name" value="Znf_C2H2_type"/>
</dbReference>
<dbReference type="GO" id="GO:0003677">
    <property type="term" value="F:DNA binding"/>
    <property type="evidence" value="ECO:0007669"/>
    <property type="project" value="UniProtKB-KW"/>
</dbReference>
<feature type="domain" description="C2H2-type" evidence="12">
    <location>
        <begin position="729"/>
        <end position="756"/>
    </location>
</feature>
<keyword evidence="9" id="KW-0804">Transcription</keyword>
<evidence type="ECO:0000259" key="12">
    <source>
        <dbReference type="PROSITE" id="PS50157"/>
    </source>
</evidence>
<dbReference type="SUPFAM" id="SSF54695">
    <property type="entry name" value="POZ domain"/>
    <property type="match status" value="1"/>
</dbReference>
<dbReference type="Gene3D" id="3.30.160.60">
    <property type="entry name" value="Classic Zinc Finger"/>
    <property type="match status" value="5"/>
</dbReference>
<dbReference type="SUPFAM" id="SSF57667">
    <property type="entry name" value="beta-beta-alpha zinc fingers"/>
    <property type="match status" value="3"/>
</dbReference>
<dbReference type="FunFam" id="3.30.160.60:FF:001530">
    <property type="entry name" value="Zinc finger protein 268"/>
    <property type="match status" value="1"/>
</dbReference>
<dbReference type="GO" id="GO:0000981">
    <property type="term" value="F:DNA-binding transcription factor activity, RNA polymerase II-specific"/>
    <property type="evidence" value="ECO:0007669"/>
    <property type="project" value="TreeGrafter"/>
</dbReference>
<sequence length="868" mass="99077">MRLVIRLPSVNLYCKIESKYLATPVSLQRCMASQVKSRLYDIATLSKLSPLTPYGFSPRLCCLPLRQPVLEDPPFVKKLLHEHFKDYRDTCVTISLPHIPAYCISYILDFIYCGTVNIHPKVFENVLEVAKLLEVSCLLLYFKQSLCFGEICMPIQKQNEKKPMKNKVLQSIKTNRSNIQDANIFKEDKSGFQLSRSSRKIKSRYSSDIYEMNIPKLRKTRSKKINEIGNMHPIDLKQREIRNADIKEKEDINQIQYIEGSQNSLSFATNPGRMKDLNLTCSTIISQVKDKNKVVENKLYNVSPSSTFALDLSSSKLPESMKNVTKNDIDIYKGNKNSLNSSYLIESVIAPNHIAQKYKVSNLSEHSSGDSNSEKNGEKKITVNALQNATAVHIEDNEFQETTTASIDVIKAFETQVFDDGELTNTTSSILNCVQSELSKEGKSTVGGHNCFTLEQLDISMKPSEVSLKPSRVEAALSRIDNIKQDDGDEIEEEEEDGLFKLQVLLKECEDFPDPEGVIAAVDDRIEIKTDVSLPEKYSGADGSIDFNQWISEEIHNYMMPKGESSNTRENVHENLPQNTNEFINELFSIDEIKNHIISLKKNKSPDDTLVLAEKVNYGQTKLQSNDCTKTIAEIPSKTSKAIYVCNVQIKVCKSQNANCNCYFNEHRCKFVKPRCHFCRRRSDVSSVVGGPMSVLSSEVRYPHNTCSTELSTQILTQGWNNHECSKSYQCSIWDKKCSQNCLLIKHQIVHTGEKPYQCSQCDKTFTHKNHLKVRQRMHTREKPYQCSQCGKAFSQHINLICHYKMHTGEKPYQCRQCDKAFSHKQVLIKHQRTHTGEKPYQCSQCDKTFSRKNIREHNPERNHINAA</sequence>
<comment type="similarity">
    <text evidence="2">Belongs to the krueppel C2H2-type zinc-finger protein family.</text>
</comment>
<evidence type="ECO:0000256" key="3">
    <source>
        <dbReference type="ARBA" id="ARBA00022723"/>
    </source>
</evidence>
<keyword evidence="7" id="KW-0805">Transcription regulation</keyword>
<keyword evidence="8" id="KW-0238">DNA-binding</keyword>
<evidence type="ECO:0000256" key="4">
    <source>
        <dbReference type="ARBA" id="ARBA00022737"/>
    </source>
</evidence>
<reference evidence="13 14" key="1">
    <citation type="submission" date="2024-05" db="EMBL/GenBank/DDBJ databases">
        <authorList>
            <person name="Wallberg A."/>
        </authorList>
    </citation>
    <scope>NUCLEOTIDE SEQUENCE [LARGE SCALE GENOMIC DNA]</scope>
</reference>
<protein>
    <recommendedName>
        <fullName evidence="12">C2H2-type domain-containing protein</fullName>
    </recommendedName>
</protein>
<evidence type="ECO:0000256" key="7">
    <source>
        <dbReference type="ARBA" id="ARBA00023015"/>
    </source>
</evidence>
<dbReference type="SMART" id="SM00355">
    <property type="entry name" value="ZnF_C2H2"/>
    <property type="match status" value="5"/>
</dbReference>
<comment type="caution">
    <text evidence="13">The sequence shown here is derived from an EMBL/GenBank/DDBJ whole genome shotgun (WGS) entry which is preliminary data.</text>
</comment>
<keyword evidence="10" id="KW-0539">Nucleus</keyword>
<gene>
    <name evidence="13" type="ORF">MNOR_LOCUS29475</name>
</gene>
<feature type="domain" description="C2H2-type" evidence="12">
    <location>
        <begin position="813"/>
        <end position="840"/>
    </location>
</feature>
<dbReference type="InterPro" id="IPR036236">
    <property type="entry name" value="Znf_C2H2_sf"/>
</dbReference>
<dbReference type="PANTHER" id="PTHR24394:SF48">
    <property type="entry name" value="ZINC FINGER PROTEIN 771"/>
    <property type="match status" value="1"/>
</dbReference>
<evidence type="ECO:0000313" key="14">
    <source>
        <dbReference type="Proteomes" id="UP001497623"/>
    </source>
</evidence>
<accession>A0AAV2RXD3</accession>
<dbReference type="FunFam" id="3.30.160.60:FF:002343">
    <property type="entry name" value="Zinc finger protein 33A"/>
    <property type="match status" value="1"/>
</dbReference>
<proteinExistence type="inferred from homology"/>
<dbReference type="Pfam" id="PF00651">
    <property type="entry name" value="BTB"/>
    <property type="match status" value="1"/>
</dbReference>
<evidence type="ECO:0000313" key="13">
    <source>
        <dbReference type="EMBL" id="CAL4144220.1"/>
    </source>
</evidence>
<comment type="subcellular location">
    <subcellularLocation>
        <location evidence="1">Nucleus</location>
    </subcellularLocation>
</comment>
<dbReference type="FunFam" id="3.30.160.60:FF:000519">
    <property type="entry name" value="Zinc finger protein 470"/>
    <property type="match status" value="1"/>
</dbReference>
<feature type="domain" description="C2H2-type" evidence="12">
    <location>
        <begin position="785"/>
        <end position="812"/>
    </location>
</feature>
<keyword evidence="14" id="KW-1185">Reference proteome</keyword>
<evidence type="ECO:0000256" key="6">
    <source>
        <dbReference type="ARBA" id="ARBA00022833"/>
    </source>
</evidence>
<evidence type="ECO:0000256" key="2">
    <source>
        <dbReference type="ARBA" id="ARBA00006991"/>
    </source>
</evidence>
<feature type="domain" description="C2H2-type" evidence="12">
    <location>
        <begin position="757"/>
        <end position="784"/>
    </location>
</feature>
<dbReference type="PROSITE" id="PS50157">
    <property type="entry name" value="ZINC_FINGER_C2H2_2"/>
    <property type="match status" value="4"/>
</dbReference>
<dbReference type="GO" id="GO:0005634">
    <property type="term" value="C:nucleus"/>
    <property type="evidence" value="ECO:0007669"/>
    <property type="project" value="UniProtKB-SubCell"/>
</dbReference>
<dbReference type="Gene3D" id="3.30.710.10">
    <property type="entry name" value="Potassium Channel Kv1.1, Chain A"/>
    <property type="match status" value="1"/>
</dbReference>
<keyword evidence="3" id="KW-0479">Metal-binding</keyword>
<name>A0AAV2RXD3_MEGNR</name>
<dbReference type="FunFam" id="3.30.160.60:FF:000533">
    <property type="entry name" value="Zinc finger protein"/>
    <property type="match status" value="1"/>
</dbReference>
<evidence type="ECO:0000256" key="8">
    <source>
        <dbReference type="ARBA" id="ARBA00023125"/>
    </source>
</evidence>
<evidence type="ECO:0000256" key="10">
    <source>
        <dbReference type="ARBA" id="ARBA00023242"/>
    </source>
</evidence>
<dbReference type="GO" id="GO:0008270">
    <property type="term" value="F:zinc ion binding"/>
    <property type="evidence" value="ECO:0007669"/>
    <property type="project" value="UniProtKB-KW"/>
</dbReference>
<evidence type="ECO:0000256" key="5">
    <source>
        <dbReference type="ARBA" id="ARBA00022771"/>
    </source>
</evidence>
<keyword evidence="5 11" id="KW-0863">Zinc-finger</keyword>
<dbReference type="InterPro" id="IPR000210">
    <property type="entry name" value="BTB/POZ_dom"/>
</dbReference>
<dbReference type="EMBL" id="CAXKWB010034197">
    <property type="protein sequence ID" value="CAL4144220.1"/>
    <property type="molecule type" value="Genomic_DNA"/>
</dbReference>
<dbReference type="PANTHER" id="PTHR24394">
    <property type="entry name" value="ZINC FINGER PROTEIN"/>
    <property type="match status" value="1"/>
</dbReference>
<dbReference type="AlphaFoldDB" id="A0AAV2RXD3"/>
<keyword evidence="6" id="KW-0862">Zinc</keyword>
<dbReference type="Pfam" id="PF00096">
    <property type="entry name" value="zf-C2H2"/>
    <property type="match status" value="2"/>
</dbReference>
<evidence type="ECO:0000256" key="11">
    <source>
        <dbReference type="PROSITE-ProRule" id="PRU00042"/>
    </source>
</evidence>
<keyword evidence="4" id="KW-0677">Repeat</keyword>
<dbReference type="InterPro" id="IPR011333">
    <property type="entry name" value="SKP1/BTB/POZ_sf"/>
</dbReference>
<evidence type="ECO:0000256" key="9">
    <source>
        <dbReference type="ARBA" id="ARBA00023163"/>
    </source>
</evidence>
<dbReference type="Proteomes" id="UP001497623">
    <property type="component" value="Unassembled WGS sequence"/>
</dbReference>
<feature type="non-terminal residue" evidence="13">
    <location>
        <position position="868"/>
    </location>
</feature>
<organism evidence="13 14">
    <name type="scientific">Meganyctiphanes norvegica</name>
    <name type="common">Northern krill</name>
    <name type="synonym">Thysanopoda norvegica</name>
    <dbReference type="NCBI Taxonomy" id="48144"/>
    <lineage>
        <taxon>Eukaryota</taxon>
        <taxon>Metazoa</taxon>
        <taxon>Ecdysozoa</taxon>
        <taxon>Arthropoda</taxon>
        <taxon>Crustacea</taxon>
        <taxon>Multicrustacea</taxon>
        <taxon>Malacostraca</taxon>
        <taxon>Eumalacostraca</taxon>
        <taxon>Eucarida</taxon>
        <taxon>Euphausiacea</taxon>
        <taxon>Euphausiidae</taxon>
        <taxon>Meganyctiphanes</taxon>
    </lineage>
</organism>
<evidence type="ECO:0000256" key="1">
    <source>
        <dbReference type="ARBA" id="ARBA00004123"/>
    </source>
</evidence>